<dbReference type="InterPro" id="IPR006694">
    <property type="entry name" value="Fatty_acid_hydroxylase"/>
</dbReference>
<evidence type="ECO:0000256" key="4">
    <source>
        <dbReference type="ARBA" id="ARBA00023002"/>
    </source>
</evidence>
<feature type="transmembrane region" description="Helical" evidence="7">
    <location>
        <begin position="79"/>
        <end position="97"/>
    </location>
</feature>
<dbReference type="PANTHER" id="PTHR21624:SF1">
    <property type="entry name" value="ALKYLGLYCEROL MONOOXYGENASE"/>
    <property type="match status" value="1"/>
</dbReference>
<keyword evidence="2 7" id="KW-0812">Transmembrane</keyword>
<dbReference type="GO" id="GO:0016491">
    <property type="term" value="F:oxidoreductase activity"/>
    <property type="evidence" value="ECO:0007669"/>
    <property type="project" value="UniProtKB-KW"/>
</dbReference>
<evidence type="ECO:0000259" key="8">
    <source>
        <dbReference type="Pfam" id="PF04116"/>
    </source>
</evidence>
<feature type="transmembrane region" description="Helical" evidence="7">
    <location>
        <begin position="175"/>
        <end position="196"/>
    </location>
</feature>
<comment type="caution">
    <text evidence="9">The sequence shown here is derived from an EMBL/GenBank/DDBJ whole genome shotgun (WGS) entry which is preliminary data.</text>
</comment>
<keyword evidence="6 7" id="KW-0472">Membrane</keyword>
<name>A0ABU4IP02_9VIBR</name>
<evidence type="ECO:0000256" key="6">
    <source>
        <dbReference type="ARBA" id="ARBA00023136"/>
    </source>
</evidence>
<sequence length="325" mass="37588">MFDTIIDYLSVQFSFITTPSHGLYFLYITSAIAIAILYTYLVNKRNSSLKETVNKLFYEHTSNRVSIIDDLKVFVVDKLLLGFVYSSIFGLAIIIKSTVLDVITTNFNTHGMFEPTLLISLIYTIGAILVFDFGTFLEHYLSHRVRFLWEFHKVHHVPVTLNPLTAYRSHPVNQACYVIVTSSLLGLYSGLFNSFFDGQSLAITFAGQNLFMFLFLVLGLNLQHSHVNIRYPRILRDIFVSPSYHQLHHSSNPVHYDKNFGFLFSFWDRLFGCQYHPNKETKLEFGIPDEYASYSGLYNHYVEPIRRAVRLTRSRKSNVDIQSLD</sequence>
<evidence type="ECO:0000256" key="2">
    <source>
        <dbReference type="ARBA" id="ARBA00022692"/>
    </source>
</evidence>
<gene>
    <name evidence="9" type="ORF">SBX64_00490</name>
</gene>
<proteinExistence type="predicted"/>
<dbReference type="Proteomes" id="UP001279860">
    <property type="component" value="Unassembled WGS sequence"/>
</dbReference>
<feature type="domain" description="Fatty acid hydroxylase" evidence="8">
    <location>
        <begin position="126"/>
        <end position="272"/>
    </location>
</feature>
<dbReference type="RefSeq" id="WP_318584119.1">
    <property type="nucleotide sequence ID" value="NZ_JAWRCP010000001.1"/>
</dbReference>
<dbReference type="EMBL" id="JAWRCP010000001">
    <property type="protein sequence ID" value="MDW6091075.1"/>
    <property type="molecule type" value="Genomic_DNA"/>
</dbReference>
<evidence type="ECO:0000313" key="9">
    <source>
        <dbReference type="EMBL" id="MDW6091075.1"/>
    </source>
</evidence>
<feature type="transmembrane region" description="Helical" evidence="7">
    <location>
        <begin position="117"/>
        <end position="137"/>
    </location>
</feature>
<keyword evidence="4 9" id="KW-0560">Oxidoreductase</keyword>
<protein>
    <submittedName>
        <fullName evidence="9">Sterol desaturase family protein</fullName>
        <ecNumber evidence="9">1.-.-.-</ecNumber>
    </submittedName>
</protein>
<dbReference type="Pfam" id="PF04116">
    <property type="entry name" value="FA_hydroxylase"/>
    <property type="match status" value="1"/>
</dbReference>
<organism evidence="9 10">
    <name type="scientific">Vibrio rhizosphaerae</name>
    <dbReference type="NCBI Taxonomy" id="398736"/>
    <lineage>
        <taxon>Bacteria</taxon>
        <taxon>Pseudomonadati</taxon>
        <taxon>Pseudomonadota</taxon>
        <taxon>Gammaproteobacteria</taxon>
        <taxon>Vibrionales</taxon>
        <taxon>Vibrionaceae</taxon>
        <taxon>Vibrio</taxon>
    </lineage>
</organism>
<dbReference type="PANTHER" id="PTHR21624">
    <property type="entry name" value="STEROL DESATURASE-RELATED PROTEIN"/>
    <property type="match status" value="1"/>
</dbReference>
<accession>A0ABU4IP02</accession>
<comment type="subcellular location">
    <subcellularLocation>
        <location evidence="1">Endomembrane system</location>
        <topology evidence="1">Multi-pass membrane protein</topology>
    </subcellularLocation>
</comment>
<feature type="transmembrane region" description="Helical" evidence="7">
    <location>
        <begin position="23"/>
        <end position="41"/>
    </location>
</feature>
<evidence type="ECO:0000256" key="3">
    <source>
        <dbReference type="ARBA" id="ARBA00022989"/>
    </source>
</evidence>
<keyword evidence="10" id="KW-1185">Reference proteome</keyword>
<evidence type="ECO:0000313" key="10">
    <source>
        <dbReference type="Proteomes" id="UP001279860"/>
    </source>
</evidence>
<dbReference type="EC" id="1.-.-.-" evidence="9"/>
<dbReference type="InterPro" id="IPR051689">
    <property type="entry name" value="Sterol_desaturase/TMEM195"/>
</dbReference>
<keyword evidence="3 7" id="KW-1133">Transmembrane helix</keyword>
<keyword evidence="5" id="KW-0443">Lipid metabolism</keyword>
<evidence type="ECO:0000256" key="1">
    <source>
        <dbReference type="ARBA" id="ARBA00004127"/>
    </source>
</evidence>
<evidence type="ECO:0000256" key="7">
    <source>
        <dbReference type="SAM" id="Phobius"/>
    </source>
</evidence>
<reference evidence="9 10" key="1">
    <citation type="submission" date="2023-11" db="EMBL/GenBank/DDBJ databases">
        <title>Plant-associative lifestyle of Vibrio porteresiae and its evolutionary dynamics.</title>
        <authorList>
            <person name="Rameshkumar N."/>
            <person name="Kirti K."/>
        </authorList>
    </citation>
    <scope>NUCLEOTIDE SEQUENCE [LARGE SCALE GENOMIC DNA]</scope>
    <source>
        <strain evidence="9 10">MSSRF7</strain>
    </source>
</reference>
<evidence type="ECO:0000256" key="5">
    <source>
        <dbReference type="ARBA" id="ARBA00023098"/>
    </source>
</evidence>
<feature type="transmembrane region" description="Helical" evidence="7">
    <location>
        <begin position="202"/>
        <end position="222"/>
    </location>
</feature>